<accession>A0A4P9Y2B5</accession>
<reference evidence="2" key="1">
    <citation type="journal article" date="2018" name="Nat. Microbiol.">
        <title>Leveraging single-cell genomics to expand the fungal tree of life.</title>
        <authorList>
            <person name="Ahrendt S.R."/>
            <person name="Quandt C.A."/>
            <person name="Ciobanu D."/>
            <person name="Clum A."/>
            <person name="Salamov A."/>
            <person name="Andreopoulos B."/>
            <person name="Cheng J.F."/>
            <person name="Woyke T."/>
            <person name="Pelin A."/>
            <person name="Henrissat B."/>
            <person name="Reynolds N.K."/>
            <person name="Benny G.L."/>
            <person name="Smith M.E."/>
            <person name="James T.Y."/>
            <person name="Grigoriev I.V."/>
        </authorList>
    </citation>
    <scope>NUCLEOTIDE SEQUENCE [LARGE SCALE GENOMIC DNA]</scope>
</reference>
<name>A0A4P9Y2B5_9FUNG</name>
<dbReference type="PANTHER" id="PTHR21255:SF4">
    <property type="entry name" value="DYNEIN LIGHT CHAIN TCTEX-TYPE"/>
    <property type="match status" value="1"/>
</dbReference>
<dbReference type="GO" id="GO:0005868">
    <property type="term" value="C:cytoplasmic dynein complex"/>
    <property type="evidence" value="ECO:0007669"/>
    <property type="project" value="TreeGrafter"/>
</dbReference>
<dbReference type="PANTHER" id="PTHR21255">
    <property type="entry name" value="T-COMPLEX-ASSOCIATED-TESTIS-EXPRESSED 1/ DYNEIN LIGHT CHAIN"/>
    <property type="match status" value="1"/>
</dbReference>
<dbReference type="Pfam" id="PF03645">
    <property type="entry name" value="Tctex-1"/>
    <property type="match status" value="1"/>
</dbReference>
<dbReference type="GO" id="GO:0045505">
    <property type="term" value="F:dynein intermediate chain binding"/>
    <property type="evidence" value="ECO:0007669"/>
    <property type="project" value="TreeGrafter"/>
</dbReference>
<evidence type="ECO:0000313" key="1">
    <source>
        <dbReference type="EMBL" id="RKP12702.1"/>
    </source>
</evidence>
<feature type="non-terminal residue" evidence="1">
    <location>
        <position position="1"/>
    </location>
</feature>
<dbReference type="GO" id="GO:0005737">
    <property type="term" value="C:cytoplasm"/>
    <property type="evidence" value="ECO:0007669"/>
    <property type="project" value="TreeGrafter"/>
</dbReference>
<proteinExistence type="predicted"/>
<sequence length="88" mass="9838">EKVLKDVAYLHNNVSGWNGTVVERSLKALAALRRPYKYIVTCLILQKNDVGLHTSTSCYWDSGTDGCAIYRYDNDTLHAIVTVYGLSV</sequence>
<organism evidence="1 2">
    <name type="scientific">Piptocephalis cylindrospora</name>
    <dbReference type="NCBI Taxonomy" id="1907219"/>
    <lineage>
        <taxon>Eukaryota</taxon>
        <taxon>Fungi</taxon>
        <taxon>Fungi incertae sedis</taxon>
        <taxon>Zoopagomycota</taxon>
        <taxon>Zoopagomycotina</taxon>
        <taxon>Zoopagomycetes</taxon>
        <taxon>Zoopagales</taxon>
        <taxon>Piptocephalidaceae</taxon>
        <taxon>Piptocephalis</taxon>
    </lineage>
</organism>
<dbReference type="InterPro" id="IPR005334">
    <property type="entry name" value="Tctex-1-like"/>
</dbReference>
<gene>
    <name evidence="1" type="ORF">BJ684DRAFT_11112</name>
</gene>
<dbReference type="OrthoDB" id="10059120at2759"/>
<dbReference type="EMBL" id="KZ988235">
    <property type="protein sequence ID" value="RKP12702.1"/>
    <property type="molecule type" value="Genomic_DNA"/>
</dbReference>
<dbReference type="CDD" id="cd21455">
    <property type="entry name" value="DLC-like_DYNLT1_DYNLT3"/>
    <property type="match status" value="1"/>
</dbReference>
<dbReference type="GO" id="GO:0007018">
    <property type="term" value="P:microtubule-based movement"/>
    <property type="evidence" value="ECO:0007669"/>
    <property type="project" value="TreeGrafter"/>
</dbReference>
<dbReference type="AlphaFoldDB" id="A0A4P9Y2B5"/>
<dbReference type="Proteomes" id="UP000267251">
    <property type="component" value="Unassembled WGS sequence"/>
</dbReference>
<keyword evidence="2" id="KW-1185">Reference proteome</keyword>
<dbReference type="InterPro" id="IPR038586">
    <property type="entry name" value="Tctex-1-like_sf"/>
</dbReference>
<protein>
    <submittedName>
        <fullName evidence="1">Dynein light chain Tctex-type 1</fullName>
    </submittedName>
</protein>
<dbReference type="Gene3D" id="3.30.1140.40">
    <property type="entry name" value="Tctex-1"/>
    <property type="match status" value="1"/>
</dbReference>
<evidence type="ECO:0000313" key="2">
    <source>
        <dbReference type="Proteomes" id="UP000267251"/>
    </source>
</evidence>